<dbReference type="Proteomes" id="UP001207468">
    <property type="component" value="Unassembled WGS sequence"/>
</dbReference>
<organism evidence="1 2">
    <name type="scientific">Russula earlei</name>
    <dbReference type="NCBI Taxonomy" id="71964"/>
    <lineage>
        <taxon>Eukaryota</taxon>
        <taxon>Fungi</taxon>
        <taxon>Dikarya</taxon>
        <taxon>Basidiomycota</taxon>
        <taxon>Agaricomycotina</taxon>
        <taxon>Agaricomycetes</taxon>
        <taxon>Russulales</taxon>
        <taxon>Russulaceae</taxon>
        <taxon>Russula</taxon>
    </lineage>
</organism>
<comment type="caution">
    <text evidence="1">The sequence shown here is derived from an EMBL/GenBank/DDBJ whole genome shotgun (WGS) entry which is preliminary data.</text>
</comment>
<reference evidence="1" key="1">
    <citation type="submission" date="2021-03" db="EMBL/GenBank/DDBJ databases">
        <title>Evolutionary priming and transition to the ectomycorrhizal habit in an iconic lineage of mushroom-forming fungi: is preadaptation a requirement?</title>
        <authorList>
            <consortium name="DOE Joint Genome Institute"/>
            <person name="Looney B.P."/>
            <person name="Miyauchi S."/>
            <person name="Morin E."/>
            <person name="Drula E."/>
            <person name="Courty P.E."/>
            <person name="Chicoki N."/>
            <person name="Fauchery L."/>
            <person name="Kohler A."/>
            <person name="Kuo A."/>
            <person name="LaButti K."/>
            <person name="Pangilinan J."/>
            <person name="Lipzen A."/>
            <person name="Riley R."/>
            <person name="Andreopoulos W."/>
            <person name="He G."/>
            <person name="Johnson J."/>
            <person name="Barry K.W."/>
            <person name="Grigoriev I.V."/>
            <person name="Nagy L."/>
            <person name="Hibbett D."/>
            <person name="Henrissat B."/>
            <person name="Matheny P.B."/>
            <person name="Labbe J."/>
            <person name="Martin A.F."/>
        </authorList>
    </citation>
    <scope>NUCLEOTIDE SEQUENCE</scope>
    <source>
        <strain evidence="1">BPL698</strain>
    </source>
</reference>
<accession>A0ACC0U7V7</accession>
<feature type="non-terminal residue" evidence="1">
    <location>
        <position position="1"/>
    </location>
</feature>
<keyword evidence="2" id="KW-1185">Reference proteome</keyword>
<proteinExistence type="predicted"/>
<dbReference type="EMBL" id="JAGFNK010000123">
    <property type="protein sequence ID" value="KAI9507516.1"/>
    <property type="molecule type" value="Genomic_DNA"/>
</dbReference>
<evidence type="ECO:0000313" key="1">
    <source>
        <dbReference type="EMBL" id="KAI9507516.1"/>
    </source>
</evidence>
<protein>
    <submittedName>
        <fullName evidence="1">Uncharacterized protein</fullName>
    </submittedName>
</protein>
<gene>
    <name evidence="1" type="ORF">F5148DRAFT_1204509</name>
</gene>
<sequence length="388" mass="41348">RCSAFFSRKQQPAAKVSNLPSDAIPVDSEPQQLRTPSPSEWCPQLPKLYTRSSPPLASFFATLTPPPLLHCVRCHADYTEVENDDRSCHVPHDDESADVARVGRGGGRFDSEYETYYGCCGKLVEGGGDLGPPDGWCYEGKHTTDIKRARFRADATNIDDKLDSCFQLNCHNIRARLPKASSSGNGRAKPPPAPPSGGDIGDDEGASDGTEDTGIAKISHGVGAASPKGKARARAKAKTRTNPKEAVEESAAVATPTRTPARARARVRVQVPRESESDGGNGKTGNVGAPAPATPATGQRPRKRRHSDAKPRSAASSAGKATSPPTSSPAQRGRKPPSVVKMDSVEVVVRSRRSTHSRMRGDGAETGDEKTMTDEEGKVRKRRKVAAA</sequence>
<evidence type="ECO:0000313" key="2">
    <source>
        <dbReference type="Proteomes" id="UP001207468"/>
    </source>
</evidence>
<name>A0ACC0U7V7_9AGAM</name>